<feature type="transmembrane region" description="Helical" evidence="11">
    <location>
        <begin position="315"/>
        <end position="342"/>
    </location>
</feature>
<feature type="transmembrane region" description="Helical" evidence="11">
    <location>
        <begin position="124"/>
        <end position="140"/>
    </location>
</feature>
<dbReference type="InterPro" id="IPR001182">
    <property type="entry name" value="FtsW/RodA"/>
</dbReference>
<keyword evidence="7 11" id="KW-0573">Peptidoglycan synthesis</keyword>
<evidence type="ECO:0000256" key="5">
    <source>
        <dbReference type="ARBA" id="ARBA00022692"/>
    </source>
</evidence>
<keyword evidence="9 11" id="KW-0472">Membrane</keyword>
<feature type="transmembrane region" description="Helical" evidence="11">
    <location>
        <begin position="282"/>
        <end position="303"/>
    </location>
</feature>
<dbReference type="InterPro" id="IPR011923">
    <property type="entry name" value="RodA/MrdB"/>
</dbReference>
<evidence type="ECO:0000256" key="1">
    <source>
        <dbReference type="ARBA" id="ARBA00004141"/>
    </source>
</evidence>
<dbReference type="OrthoDB" id="9768187at2"/>
<comment type="similarity">
    <text evidence="11">Belongs to the SEDS family. MrdB/RodA subfamily.</text>
</comment>
<dbReference type="GO" id="GO:0071555">
    <property type="term" value="P:cell wall organization"/>
    <property type="evidence" value="ECO:0007669"/>
    <property type="project" value="UniProtKB-KW"/>
</dbReference>
<keyword evidence="2 11" id="KW-1003">Cell membrane</keyword>
<accession>A0A0F7K0D3</accession>
<sequence>MAHYKPSGLPESNPTRAEGLLADLHLDLPLLTGLILLCGFGLLVLYSASGQDMAIIERQVIRLGIAFAVMIAVAQVPPTTLRRWAPWLFGAGILMLIAVLVVGQVGKGAQRWLNLGLFRFQPSELVKLAVPMMIAWFLAEKSLPPRWNRLMIAGVMILVPVLLIARQPDLGTSLLVASAGIFVLFLAGLSWRFIGGMIITAIPISWVLWEWGMRDYQRNRVLTFLNPERDPLGTGYHIIQSKIAIGSGGLYGKGWLNGTQSYLDFLPEGTTDFIFAVLAEEFGFIGILLLLTLYLVIILRGLYIAAQAQDTFSRLLGGAVTMVFFVYLFVNTGMVSGILPVVGVPLPLISYGGTSLVTIMAGFGILMSIHTHRKLLPT</sequence>
<comment type="pathway">
    <text evidence="11">Cell wall biogenesis; peptidoglycan biosynthesis.</text>
</comment>
<keyword evidence="10 11" id="KW-0961">Cell wall biogenesis/degradation</keyword>
<comment type="catalytic activity">
    <reaction evidence="11">
        <text>[GlcNAc-(1-&gt;4)-Mur2Ac(oyl-L-Ala-gamma-D-Glu-L-Lys-D-Ala-D-Ala)](n)-di-trans,octa-cis-undecaprenyl diphosphate + beta-D-GlcNAc-(1-&gt;4)-Mur2Ac(oyl-L-Ala-gamma-D-Glu-L-Lys-D-Ala-D-Ala)-di-trans,octa-cis-undecaprenyl diphosphate = [GlcNAc-(1-&gt;4)-Mur2Ac(oyl-L-Ala-gamma-D-Glu-L-Lys-D-Ala-D-Ala)](n+1)-di-trans,octa-cis-undecaprenyl diphosphate + di-trans,octa-cis-undecaprenyl diphosphate + H(+)</text>
        <dbReference type="Rhea" id="RHEA:23708"/>
        <dbReference type="Rhea" id="RHEA-COMP:9602"/>
        <dbReference type="Rhea" id="RHEA-COMP:9603"/>
        <dbReference type="ChEBI" id="CHEBI:15378"/>
        <dbReference type="ChEBI" id="CHEBI:58405"/>
        <dbReference type="ChEBI" id="CHEBI:60033"/>
        <dbReference type="ChEBI" id="CHEBI:78435"/>
        <dbReference type="EC" id="2.4.99.28"/>
    </reaction>
</comment>
<feature type="transmembrane region" description="Helical" evidence="11">
    <location>
        <begin position="146"/>
        <end position="164"/>
    </location>
</feature>
<dbReference type="EMBL" id="CP011412">
    <property type="protein sequence ID" value="AKH21337.1"/>
    <property type="molecule type" value="Genomic_DNA"/>
</dbReference>
<dbReference type="PANTHER" id="PTHR30474:SF1">
    <property type="entry name" value="PEPTIDOGLYCAN GLYCOSYLTRANSFERASE MRDB"/>
    <property type="match status" value="1"/>
</dbReference>
<dbReference type="GO" id="GO:0008360">
    <property type="term" value="P:regulation of cell shape"/>
    <property type="evidence" value="ECO:0007669"/>
    <property type="project" value="UniProtKB-KW"/>
</dbReference>
<evidence type="ECO:0000256" key="2">
    <source>
        <dbReference type="ARBA" id="ARBA00022475"/>
    </source>
</evidence>
<keyword evidence="3 11" id="KW-0328">Glycosyltransferase</keyword>
<keyword evidence="5 11" id="KW-0812">Transmembrane</keyword>
<dbReference type="InterPro" id="IPR018365">
    <property type="entry name" value="Cell_cycle_FtsW-rel_CS"/>
</dbReference>
<keyword evidence="6 11" id="KW-0133">Cell shape</keyword>
<keyword evidence="4 11" id="KW-0808">Transferase</keyword>
<dbReference type="NCBIfam" id="TIGR02210">
    <property type="entry name" value="rodA_shape"/>
    <property type="match status" value="1"/>
</dbReference>
<reference evidence="12 13" key="1">
    <citation type="journal article" date="2015" name="Genome Announc.">
        <title>Complete Genome Sequence of Sedimenticola thiotaurini Strain SIP-G1, a Polyphosphate- and Polyhydroxyalkanoate-Accumulating Sulfur-Oxidizing Gammaproteobacterium Isolated from Salt Marsh Sediments.</title>
        <authorList>
            <person name="Flood B.E."/>
            <person name="Jones D.S."/>
            <person name="Bailey J.V."/>
        </authorList>
    </citation>
    <scope>NUCLEOTIDE SEQUENCE [LARGE SCALE GENOMIC DNA]</scope>
    <source>
        <strain evidence="12 13">SIP-G1</strain>
    </source>
</reference>
<evidence type="ECO:0000313" key="12">
    <source>
        <dbReference type="EMBL" id="AKH21337.1"/>
    </source>
</evidence>
<dbReference type="KEGG" id="seds:AAY24_14290"/>
<feature type="transmembrane region" description="Helical" evidence="11">
    <location>
        <begin position="84"/>
        <end position="103"/>
    </location>
</feature>
<dbReference type="AlphaFoldDB" id="A0A0F7K0D3"/>
<evidence type="ECO:0000256" key="7">
    <source>
        <dbReference type="ARBA" id="ARBA00022984"/>
    </source>
</evidence>
<comment type="subcellular location">
    <subcellularLocation>
        <location evidence="11">Cell inner membrane</location>
        <topology evidence="11">Multi-pass membrane protein</topology>
    </subcellularLocation>
    <subcellularLocation>
        <location evidence="1">Membrane</location>
        <topology evidence="1">Multi-pass membrane protein</topology>
    </subcellularLocation>
</comment>
<feature type="transmembrane region" description="Helical" evidence="11">
    <location>
        <begin position="60"/>
        <end position="78"/>
    </location>
</feature>
<keyword evidence="11" id="KW-0997">Cell inner membrane</keyword>
<evidence type="ECO:0000256" key="11">
    <source>
        <dbReference type="HAMAP-Rule" id="MF_02079"/>
    </source>
</evidence>
<dbReference type="GO" id="GO:0015648">
    <property type="term" value="F:lipid-linked peptidoglycan transporter activity"/>
    <property type="evidence" value="ECO:0007669"/>
    <property type="project" value="TreeGrafter"/>
</dbReference>
<dbReference type="RefSeq" id="WP_046860266.1">
    <property type="nucleotide sequence ID" value="NZ_CP011412.1"/>
</dbReference>
<dbReference type="GO" id="GO:0009252">
    <property type="term" value="P:peptidoglycan biosynthetic process"/>
    <property type="evidence" value="ECO:0007669"/>
    <property type="project" value="UniProtKB-UniRule"/>
</dbReference>
<evidence type="ECO:0000256" key="4">
    <source>
        <dbReference type="ARBA" id="ARBA00022679"/>
    </source>
</evidence>
<evidence type="ECO:0000256" key="9">
    <source>
        <dbReference type="ARBA" id="ARBA00023136"/>
    </source>
</evidence>
<dbReference type="Pfam" id="PF01098">
    <property type="entry name" value="FTSW_RODA_SPOVE"/>
    <property type="match status" value="1"/>
</dbReference>
<dbReference type="GO" id="GO:0008955">
    <property type="term" value="F:peptidoglycan glycosyltransferase activity"/>
    <property type="evidence" value="ECO:0007669"/>
    <property type="project" value="UniProtKB-UniRule"/>
</dbReference>
<keyword evidence="8 11" id="KW-1133">Transmembrane helix</keyword>
<dbReference type="EC" id="2.4.99.28" evidence="11"/>
<dbReference type="GO" id="GO:0005886">
    <property type="term" value="C:plasma membrane"/>
    <property type="evidence" value="ECO:0007669"/>
    <property type="project" value="UniProtKB-SubCell"/>
</dbReference>
<feature type="transmembrane region" description="Helical" evidence="11">
    <location>
        <begin position="176"/>
        <end position="209"/>
    </location>
</feature>
<organism evidence="12 13">
    <name type="scientific">Sedimenticola thiotaurini</name>
    <dbReference type="NCBI Taxonomy" id="1543721"/>
    <lineage>
        <taxon>Bacteria</taxon>
        <taxon>Pseudomonadati</taxon>
        <taxon>Pseudomonadota</taxon>
        <taxon>Gammaproteobacteria</taxon>
        <taxon>Chromatiales</taxon>
        <taxon>Sedimenticolaceae</taxon>
        <taxon>Sedimenticola</taxon>
    </lineage>
</organism>
<evidence type="ECO:0000256" key="8">
    <source>
        <dbReference type="ARBA" id="ARBA00022989"/>
    </source>
</evidence>
<dbReference type="PANTHER" id="PTHR30474">
    <property type="entry name" value="CELL CYCLE PROTEIN"/>
    <property type="match status" value="1"/>
</dbReference>
<evidence type="ECO:0000313" key="13">
    <source>
        <dbReference type="Proteomes" id="UP000034410"/>
    </source>
</evidence>
<dbReference type="GO" id="GO:0051301">
    <property type="term" value="P:cell division"/>
    <property type="evidence" value="ECO:0007669"/>
    <property type="project" value="InterPro"/>
</dbReference>
<dbReference type="GO" id="GO:0032153">
    <property type="term" value="C:cell division site"/>
    <property type="evidence" value="ECO:0007669"/>
    <property type="project" value="TreeGrafter"/>
</dbReference>
<dbReference type="Proteomes" id="UP000034410">
    <property type="component" value="Chromosome"/>
</dbReference>
<dbReference type="PROSITE" id="PS00428">
    <property type="entry name" value="FTSW_RODA_SPOVE"/>
    <property type="match status" value="1"/>
</dbReference>
<protein>
    <recommendedName>
        <fullName evidence="11">Peptidoglycan glycosyltransferase MrdB</fullName>
        <shortName evidence="11">PGT</shortName>
        <ecNumber evidence="11">2.4.99.28</ecNumber>
    </recommendedName>
    <alternativeName>
        <fullName evidence="11">Cell elongation protein RodA</fullName>
    </alternativeName>
    <alternativeName>
        <fullName evidence="11">Cell wall polymerase</fullName>
    </alternativeName>
    <alternativeName>
        <fullName evidence="11">Peptidoglycan polymerase</fullName>
        <shortName evidence="11">PG polymerase</shortName>
    </alternativeName>
</protein>
<gene>
    <name evidence="11" type="primary">mrdB</name>
    <name evidence="11" type="synonym">rodA</name>
    <name evidence="12" type="ORF">AAY24_14290</name>
</gene>
<dbReference type="UniPathway" id="UPA00219"/>
<proteinExistence type="inferred from homology"/>
<feature type="transmembrane region" description="Helical" evidence="11">
    <location>
        <begin position="28"/>
        <end position="48"/>
    </location>
</feature>
<evidence type="ECO:0000256" key="10">
    <source>
        <dbReference type="ARBA" id="ARBA00023316"/>
    </source>
</evidence>
<evidence type="ECO:0000256" key="3">
    <source>
        <dbReference type="ARBA" id="ARBA00022676"/>
    </source>
</evidence>
<dbReference type="PATRIC" id="fig|1543721.4.peg.2960"/>
<comment type="function">
    <text evidence="11">Peptidoglycan polymerase that is essential for cell wall elongation.</text>
</comment>
<evidence type="ECO:0000256" key="6">
    <source>
        <dbReference type="ARBA" id="ARBA00022960"/>
    </source>
</evidence>
<feature type="transmembrane region" description="Helical" evidence="11">
    <location>
        <begin position="348"/>
        <end position="369"/>
    </location>
</feature>
<name>A0A0F7K0D3_9GAMM</name>
<dbReference type="HAMAP" id="MF_02079">
    <property type="entry name" value="PGT_RodA"/>
    <property type="match status" value="1"/>
</dbReference>
<keyword evidence="13" id="KW-1185">Reference proteome</keyword>